<organism evidence="3 4">
    <name type="scientific">Diaporthe helianthi</name>
    <dbReference type="NCBI Taxonomy" id="158607"/>
    <lineage>
        <taxon>Eukaryota</taxon>
        <taxon>Fungi</taxon>
        <taxon>Dikarya</taxon>
        <taxon>Ascomycota</taxon>
        <taxon>Pezizomycotina</taxon>
        <taxon>Sordariomycetes</taxon>
        <taxon>Sordariomycetidae</taxon>
        <taxon>Diaporthales</taxon>
        <taxon>Diaporthaceae</taxon>
        <taxon>Diaporthe</taxon>
    </lineage>
</organism>
<dbReference type="Gene3D" id="1.10.287.110">
    <property type="entry name" value="DnaJ domain"/>
    <property type="match status" value="1"/>
</dbReference>
<feature type="compositionally biased region" description="Basic and acidic residues" evidence="1">
    <location>
        <begin position="224"/>
        <end position="242"/>
    </location>
</feature>
<dbReference type="GO" id="GO:0005737">
    <property type="term" value="C:cytoplasm"/>
    <property type="evidence" value="ECO:0007669"/>
    <property type="project" value="TreeGrafter"/>
</dbReference>
<feature type="domain" description="J" evidence="2">
    <location>
        <begin position="62"/>
        <end position="128"/>
    </location>
</feature>
<evidence type="ECO:0000313" key="4">
    <source>
        <dbReference type="Proteomes" id="UP000094444"/>
    </source>
</evidence>
<keyword evidence="4" id="KW-1185">Reference proteome</keyword>
<evidence type="ECO:0000259" key="2">
    <source>
        <dbReference type="PROSITE" id="PS50076"/>
    </source>
</evidence>
<dbReference type="AlphaFoldDB" id="A0A2P5HEV2"/>
<dbReference type="SUPFAM" id="SSF46565">
    <property type="entry name" value="Chaperone J-domain"/>
    <property type="match status" value="1"/>
</dbReference>
<reference evidence="3" key="1">
    <citation type="submission" date="2017-09" db="EMBL/GenBank/DDBJ databases">
        <title>Polyketide synthases of a Diaporthe helianthi virulent isolate.</title>
        <authorList>
            <person name="Baroncelli R."/>
        </authorList>
    </citation>
    <scope>NUCLEOTIDE SEQUENCE [LARGE SCALE GENOMIC DNA]</scope>
    <source>
        <strain evidence="3">7/96</strain>
    </source>
</reference>
<dbReference type="GO" id="GO:0051082">
    <property type="term" value="F:unfolded protein binding"/>
    <property type="evidence" value="ECO:0007669"/>
    <property type="project" value="TreeGrafter"/>
</dbReference>
<dbReference type="Proteomes" id="UP000094444">
    <property type="component" value="Unassembled WGS sequence"/>
</dbReference>
<dbReference type="GO" id="GO:0042026">
    <property type="term" value="P:protein refolding"/>
    <property type="evidence" value="ECO:0007669"/>
    <property type="project" value="TreeGrafter"/>
</dbReference>
<feature type="region of interest" description="Disordered" evidence="1">
    <location>
        <begin position="224"/>
        <end position="244"/>
    </location>
</feature>
<feature type="region of interest" description="Disordered" evidence="1">
    <location>
        <begin position="128"/>
        <end position="151"/>
    </location>
</feature>
<dbReference type="PANTHER" id="PTHR43096:SF58">
    <property type="entry name" value="CHAPERONE DNAJ-DOMAIN SUPERFAMILY PROTEIN"/>
    <property type="match status" value="1"/>
</dbReference>
<dbReference type="EMBL" id="MAVT02003210">
    <property type="protein sequence ID" value="POS68773.1"/>
    <property type="molecule type" value="Genomic_DNA"/>
</dbReference>
<name>A0A2P5HEV2_DIAHE</name>
<dbReference type="CDD" id="cd06257">
    <property type="entry name" value="DnaJ"/>
    <property type="match status" value="1"/>
</dbReference>
<protein>
    <recommendedName>
        <fullName evidence="2">J domain-containing protein</fullName>
    </recommendedName>
</protein>
<gene>
    <name evidence="3" type="ORF">DHEL01_v212834</name>
</gene>
<dbReference type="SMART" id="SM00271">
    <property type="entry name" value="DnaJ"/>
    <property type="match status" value="1"/>
</dbReference>
<accession>A0A2P5HEV2</accession>
<sequence length="305" mass="33780">MAGLLTKLPSLGLRPAGGLSSRLGCHALGHRRPNTVVWPWATRRQMRISSGDVDRPDYDNPRHYATLGVDSSASHGEIVAAWTNKWKQLHSDKTGTKSAEATEKLVKVQAAGKILKYPERRERYDAKHRFNKPTQPSMAAKKPTAAGTQRGGVAIGLKASLFREAVKRRKQQQLQEAREKLAARAAAEVQAAEAKRREEVCRAQDLADHAAWRARAEAEAEIQKRAEKKRADERKRADEEAAARTTAVAQARTAERSAKAVIEEYYPQLTVVYTEDFCGAAFSAIAAWIHMGKDKSSDDKEQCKG</sequence>
<dbReference type="Pfam" id="PF00226">
    <property type="entry name" value="DnaJ"/>
    <property type="match status" value="1"/>
</dbReference>
<dbReference type="InterPro" id="IPR001623">
    <property type="entry name" value="DnaJ_domain"/>
</dbReference>
<dbReference type="InterPro" id="IPR036869">
    <property type="entry name" value="J_dom_sf"/>
</dbReference>
<dbReference type="PROSITE" id="PS50076">
    <property type="entry name" value="DNAJ_2"/>
    <property type="match status" value="1"/>
</dbReference>
<dbReference type="PANTHER" id="PTHR43096">
    <property type="entry name" value="DNAJ HOMOLOG 1, MITOCHONDRIAL-RELATED"/>
    <property type="match status" value="1"/>
</dbReference>
<evidence type="ECO:0000256" key="1">
    <source>
        <dbReference type="SAM" id="MobiDB-lite"/>
    </source>
</evidence>
<proteinExistence type="predicted"/>
<dbReference type="OrthoDB" id="10250354at2759"/>
<evidence type="ECO:0000313" key="3">
    <source>
        <dbReference type="EMBL" id="POS68773.1"/>
    </source>
</evidence>
<dbReference type="InParanoid" id="A0A2P5HEV2"/>
<comment type="caution">
    <text evidence="3">The sequence shown here is derived from an EMBL/GenBank/DDBJ whole genome shotgun (WGS) entry which is preliminary data.</text>
</comment>